<feature type="domain" description="Fe/B12 periplasmic-binding" evidence="1">
    <location>
        <begin position="2"/>
        <end position="246"/>
    </location>
</feature>
<dbReference type="PANTHER" id="PTHR42860">
    <property type="entry name" value="VITAMIN B12-BINDING PROTEIN"/>
    <property type="match status" value="1"/>
</dbReference>
<evidence type="ECO:0000313" key="3">
    <source>
        <dbReference type="Proteomes" id="UP000289437"/>
    </source>
</evidence>
<dbReference type="AlphaFoldDB" id="A0A4Q0SZ77"/>
<dbReference type="PROSITE" id="PS50983">
    <property type="entry name" value="FE_B12_PBP"/>
    <property type="match status" value="1"/>
</dbReference>
<evidence type="ECO:0000259" key="1">
    <source>
        <dbReference type="PROSITE" id="PS50983"/>
    </source>
</evidence>
<proteinExistence type="predicted"/>
<dbReference type="Proteomes" id="UP000289437">
    <property type="component" value="Unassembled WGS sequence"/>
</dbReference>
<dbReference type="RefSeq" id="WP_128913327.1">
    <property type="nucleotide sequence ID" value="NZ_RDSM01000002.1"/>
</dbReference>
<dbReference type="SUPFAM" id="SSF53807">
    <property type="entry name" value="Helical backbone' metal receptor"/>
    <property type="match status" value="1"/>
</dbReference>
<organism evidence="2 3">
    <name type="scientific">Granulicella sibirica</name>
    <dbReference type="NCBI Taxonomy" id="2479048"/>
    <lineage>
        <taxon>Bacteria</taxon>
        <taxon>Pseudomonadati</taxon>
        <taxon>Acidobacteriota</taxon>
        <taxon>Terriglobia</taxon>
        <taxon>Terriglobales</taxon>
        <taxon>Acidobacteriaceae</taxon>
        <taxon>Granulicella</taxon>
    </lineage>
</organism>
<comment type="caution">
    <text evidence="2">The sequence shown here is derived from an EMBL/GenBank/DDBJ whole genome shotgun (WGS) entry which is preliminary data.</text>
</comment>
<dbReference type="Gene3D" id="3.40.50.1980">
    <property type="entry name" value="Nitrogenase molybdenum iron protein domain"/>
    <property type="match status" value="2"/>
</dbReference>
<reference evidence="2 3" key="1">
    <citation type="submission" date="2018-11" db="EMBL/GenBank/DDBJ databases">
        <authorList>
            <person name="Mardanov A.V."/>
            <person name="Ravin N.V."/>
            <person name="Dedysh S.N."/>
        </authorList>
    </citation>
    <scope>NUCLEOTIDE SEQUENCE [LARGE SCALE GENOMIC DNA]</scope>
    <source>
        <strain evidence="2 3">AF10</strain>
    </source>
</reference>
<evidence type="ECO:0000313" key="2">
    <source>
        <dbReference type="EMBL" id="RXH55732.1"/>
    </source>
</evidence>
<name>A0A4Q0SZ77_9BACT</name>
<reference evidence="3" key="2">
    <citation type="submission" date="2019-02" db="EMBL/GenBank/DDBJ databases">
        <title>Granulicella sibirica sp. nov., a psychrotolerant acidobacterium isolated from an organic soil layer in forested tundra, West Siberia.</title>
        <authorList>
            <person name="Oshkin I.Y."/>
            <person name="Kulichevskaya I.S."/>
            <person name="Rijpstra W.I.C."/>
            <person name="Sinninghe Damste J.S."/>
            <person name="Rakitin A.L."/>
            <person name="Ravin N.V."/>
            <person name="Dedysh S.N."/>
        </authorList>
    </citation>
    <scope>NUCLEOTIDE SEQUENCE [LARGE SCALE GENOMIC DNA]</scope>
    <source>
        <strain evidence="3">AF10</strain>
    </source>
</reference>
<dbReference type="Pfam" id="PF01497">
    <property type="entry name" value="Peripla_BP_2"/>
    <property type="match status" value="1"/>
</dbReference>
<dbReference type="InterPro" id="IPR002491">
    <property type="entry name" value="ABC_transptr_periplasmic_BD"/>
</dbReference>
<keyword evidence="3" id="KW-1185">Reference proteome</keyword>
<protein>
    <submittedName>
        <fullName evidence="2">Periplasmic binding protein</fullName>
    </submittedName>
</protein>
<accession>A0A4Q0SZ77</accession>
<dbReference type="InterPro" id="IPR051030">
    <property type="entry name" value="Vitamin_B12-ABC_binding"/>
</dbReference>
<dbReference type="OrthoDB" id="9787772at2"/>
<dbReference type="PANTHER" id="PTHR42860:SF2">
    <property type="entry name" value="BLL4160 PROTEIN"/>
    <property type="match status" value="1"/>
</dbReference>
<sequence length="267" mass="28653">MRIASLQPSVTLILASLGRLDDLCAHTKYCLEALPGLSGHAVLKDAWSADTAELEALRPDLVIASIPYRLESLAAILKAGLPVLTLAPHTLADVANDIRLIASIVHADPEPLVHAFEAAIADVRARTASLPKPLVYCEEWGKPLIHSQHWAAELIEAAGGRFLGVPGLHTTPEIIADAKPDVLLFAWCGAGNRVPLTRVIDQRNWHSLEAVRQRRVFCIPDRLINTPAPTLLEGLADIAHSLHPGIFSAAPDSQMIRLADAAIAAGQ</sequence>
<dbReference type="EMBL" id="RDSM01000002">
    <property type="protein sequence ID" value="RXH55732.1"/>
    <property type="molecule type" value="Genomic_DNA"/>
</dbReference>
<gene>
    <name evidence="2" type="ORF">GRAN_2589</name>
</gene>